<reference evidence="2 3" key="1">
    <citation type="submission" date="2018-05" db="EMBL/GenBank/DDBJ databases">
        <title>Marinilabilia rubrum sp. nov., isolated from saltern sediment.</title>
        <authorList>
            <person name="Zhang R."/>
        </authorList>
    </citation>
    <scope>NUCLEOTIDE SEQUENCE [LARGE SCALE GENOMIC DNA]</scope>
    <source>
        <strain evidence="2 3">WTE16</strain>
    </source>
</reference>
<name>A0A2U2BAI5_9BACT</name>
<protein>
    <recommendedName>
        <fullName evidence="4">Chromosome partition protein Smc</fullName>
    </recommendedName>
</protein>
<dbReference type="AlphaFoldDB" id="A0A2U2BAI5"/>
<proteinExistence type="predicted"/>
<evidence type="ECO:0008006" key="4">
    <source>
        <dbReference type="Google" id="ProtNLM"/>
    </source>
</evidence>
<evidence type="ECO:0000313" key="3">
    <source>
        <dbReference type="Proteomes" id="UP000244956"/>
    </source>
</evidence>
<gene>
    <name evidence="2" type="ORF">DDZ16_06895</name>
</gene>
<evidence type="ECO:0000256" key="1">
    <source>
        <dbReference type="SAM" id="Coils"/>
    </source>
</evidence>
<dbReference type="Gene3D" id="1.20.5.170">
    <property type="match status" value="1"/>
</dbReference>
<accession>A0A2U2BAI5</accession>
<evidence type="ECO:0000313" key="2">
    <source>
        <dbReference type="EMBL" id="PWE00079.1"/>
    </source>
</evidence>
<dbReference type="EMBL" id="QEWP01000004">
    <property type="protein sequence ID" value="PWE00079.1"/>
    <property type="molecule type" value="Genomic_DNA"/>
</dbReference>
<keyword evidence="1" id="KW-0175">Coiled coil</keyword>
<feature type="coiled-coil region" evidence="1">
    <location>
        <begin position="130"/>
        <end position="185"/>
    </location>
</feature>
<organism evidence="2 3">
    <name type="scientific">Marinilabilia rubra</name>
    <dbReference type="NCBI Taxonomy" id="2162893"/>
    <lineage>
        <taxon>Bacteria</taxon>
        <taxon>Pseudomonadati</taxon>
        <taxon>Bacteroidota</taxon>
        <taxon>Bacteroidia</taxon>
        <taxon>Marinilabiliales</taxon>
        <taxon>Marinilabiliaceae</taxon>
        <taxon>Marinilabilia</taxon>
    </lineage>
</organism>
<comment type="caution">
    <text evidence="2">The sequence shown here is derived from an EMBL/GenBank/DDBJ whole genome shotgun (WGS) entry which is preliminary data.</text>
</comment>
<feature type="coiled-coil region" evidence="1">
    <location>
        <begin position="14"/>
        <end position="48"/>
    </location>
</feature>
<dbReference type="Proteomes" id="UP000244956">
    <property type="component" value="Unassembled WGS sequence"/>
</dbReference>
<sequence length="228" mass="26121">MFILSGCVVSKKKYEAMVSERNILQNSLNDARNENKALLSDLDQAMADFESMKYKLHKSNALKSDKVSDLFSQSEALKDETSKLKDELAHIKSRYKSQQNTSIERANELQTLRKKVTELTNDTVSLHYSLEMNKERQAKLKTQIKDVKERYNELAASYSGMKNELDQTSRKIEMLEGQLVEKSQSLRSVSEAFIELRKQLLSAKSKGTPIDPNKNKLIDKIARLLGHY</sequence>
<keyword evidence="3" id="KW-1185">Reference proteome</keyword>